<evidence type="ECO:0000259" key="1">
    <source>
        <dbReference type="Pfam" id="PF00535"/>
    </source>
</evidence>
<evidence type="ECO:0000313" key="3">
    <source>
        <dbReference type="Proteomes" id="UP000292583"/>
    </source>
</evidence>
<feature type="domain" description="Glycosyltransferase 2-like" evidence="1">
    <location>
        <begin position="8"/>
        <end position="135"/>
    </location>
</feature>
<name>A0A4Q9JUW5_9BACT</name>
<dbReference type="EMBL" id="QPGR01000006">
    <property type="protein sequence ID" value="TBR81302.1"/>
    <property type="molecule type" value="Genomic_DNA"/>
</dbReference>
<keyword evidence="2" id="KW-0808">Transferase</keyword>
<proteinExistence type="predicted"/>
<gene>
    <name evidence="2" type="ORF">DU473_04225</name>
</gene>
<dbReference type="GO" id="GO:0016758">
    <property type="term" value="F:hexosyltransferase activity"/>
    <property type="evidence" value="ECO:0007669"/>
    <property type="project" value="UniProtKB-ARBA"/>
</dbReference>
<dbReference type="SUPFAM" id="SSF53448">
    <property type="entry name" value="Nucleotide-diphospho-sugar transferases"/>
    <property type="match status" value="1"/>
</dbReference>
<comment type="caution">
    <text evidence="2">The sequence shown here is derived from an EMBL/GenBank/DDBJ whole genome shotgun (WGS) entry which is preliminary data.</text>
</comment>
<protein>
    <submittedName>
        <fullName evidence="2">Glycosyltransferase family 2 protein</fullName>
    </submittedName>
</protein>
<sequence length="454" mass="53813">MNYIPKVSIIVPSLNSIAYIKECIDSILNQTLKDIEILCIDANSTDGTLELLKDYEKQDKRLKVIISDKKSYGYQMNLGIKEAKGEYLGIVESDDYIKENMYERLYEVAKAQDLEVVKSDYYVVKDGEKIYNNVVNLACKDLYNSVTNWQKDFRIFLATDGINQIGIYRLDLLRTNQIKLNESLGASYQDNGLWFQIFSFAKSIYFLNEAFYMLRRDNPNSSVYSKEKVYAICEEYDYIRNFLRKYPFIEKSIAPVCALHRYGNYIWTLDRIDDKYKLDFIKRFAKDFKEILENKEVDHRIFSLHKIEVINYIIKNPKMFYYGLINLQSRFKNHLVYKIGDCYFKANTFIKRLKFPFSLLKICLWHNFEQKIYKGFISFRPDLKLPSLSLYNEFLDLIKIRDEATYQIGRIIFKSLKQWYKGKLFILPFVLYKNSTKNNKKENIGGGDMNIIKS</sequence>
<organism evidence="2 3">
    <name type="scientific">Campylobacter novaezeelandiae</name>
    <dbReference type="NCBI Taxonomy" id="2267891"/>
    <lineage>
        <taxon>Bacteria</taxon>
        <taxon>Pseudomonadati</taxon>
        <taxon>Campylobacterota</taxon>
        <taxon>Epsilonproteobacteria</taxon>
        <taxon>Campylobacterales</taxon>
        <taxon>Campylobacteraceae</taxon>
        <taxon>Campylobacter</taxon>
    </lineage>
</organism>
<evidence type="ECO:0000313" key="2">
    <source>
        <dbReference type="EMBL" id="TBR81302.1"/>
    </source>
</evidence>
<dbReference type="Proteomes" id="UP000292583">
    <property type="component" value="Unassembled WGS sequence"/>
</dbReference>
<dbReference type="OrthoDB" id="5372349at2"/>
<dbReference type="RefSeq" id="WP_131186577.1">
    <property type="nucleotide sequence ID" value="NZ_QPGR01000006.1"/>
</dbReference>
<dbReference type="CDD" id="cd00761">
    <property type="entry name" value="Glyco_tranf_GTA_type"/>
    <property type="match status" value="1"/>
</dbReference>
<dbReference type="AlphaFoldDB" id="A0A4Q9JUW5"/>
<accession>A0A4Q9JUW5</accession>
<dbReference type="PANTHER" id="PTHR22916:SF3">
    <property type="entry name" value="UDP-GLCNAC:BETAGAL BETA-1,3-N-ACETYLGLUCOSAMINYLTRANSFERASE-LIKE PROTEIN 1"/>
    <property type="match status" value="1"/>
</dbReference>
<dbReference type="Pfam" id="PF00535">
    <property type="entry name" value="Glycos_transf_2"/>
    <property type="match status" value="1"/>
</dbReference>
<reference evidence="2 3" key="1">
    <citation type="submission" date="2018-07" db="EMBL/GenBank/DDBJ databases">
        <title>Campylobacter zealandensis sp. nov., isolated from birds and water in New Zealand.</title>
        <authorList>
            <person name="Wilkinson D.A."/>
            <person name="Biggs P.J."/>
            <person name="French N.P."/>
            <person name="Midwinter A.C."/>
        </authorList>
    </citation>
    <scope>NUCLEOTIDE SEQUENCE [LARGE SCALE GENOMIC DNA]</scope>
    <source>
        <strain evidence="2 3">B423b</strain>
    </source>
</reference>
<dbReference type="InterPro" id="IPR001173">
    <property type="entry name" value="Glyco_trans_2-like"/>
</dbReference>
<keyword evidence="3" id="KW-1185">Reference proteome</keyword>
<dbReference type="InterPro" id="IPR029044">
    <property type="entry name" value="Nucleotide-diphossugar_trans"/>
</dbReference>
<dbReference type="PANTHER" id="PTHR22916">
    <property type="entry name" value="GLYCOSYLTRANSFERASE"/>
    <property type="match status" value="1"/>
</dbReference>
<dbReference type="Gene3D" id="3.90.550.10">
    <property type="entry name" value="Spore Coat Polysaccharide Biosynthesis Protein SpsA, Chain A"/>
    <property type="match status" value="1"/>
</dbReference>